<name>A0A1I2MEH6_9ACTN</name>
<dbReference type="RefSeq" id="WP_093621923.1">
    <property type="nucleotide sequence ID" value="NZ_BOMT01000023.1"/>
</dbReference>
<gene>
    <name evidence="3" type="ORF">SAMN05421541_12853</name>
</gene>
<dbReference type="PROSITE" id="PS00941">
    <property type="entry name" value="CARBOXYLESTERASE_B_2"/>
    <property type="match status" value="1"/>
</dbReference>
<proteinExistence type="predicted"/>
<dbReference type="OrthoDB" id="3199405at2"/>
<feature type="signal peptide" evidence="1">
    <location>
        <begin position="1"/>
        <end position="22"/>
    </location>
</feature>
<feature type="domain" description="Carboxylesterase type B" evidence="2">
    <location>
        <begin position="31"/>
        <end position="515"/>
    </location>
</feature>
<keyword evidence="4" id="KW-1185">Reference proteome</keyword>
<dbReference type="STRING" id="35752.SAMN05421541_12853"/>
<dbReference type="Gene3D" id="3.40.50.1820">
    <property type="entry name" value="alpha/beta hydrolase"/>
    <property type="match status" value="1"/>
</dbReference>
<feature type="chain" id="PRO_5011577956" evidence="1">
    <location>
        <begin position="23"/>
        <end position="541"/>
    </location>
</feature>
<keyword evidence="1" id="KW-0732">Signal</keyword>
<dbReference type="PANTHER" id="PTHR11559">
    <property type="entry name" value="CARBOXYLESTERASE"/>
    <property type="match status" value="1"/>
</dbReference>
<accession>A0A1I2MEH6</accession>
<reference evidence="3 4" key="1">
    <citation type="submission" date="2016-10" db="EMBL/GenBank/DDBJ databases">
        <authorList>
            <person name="de Groot N.N."/>
        </authorList>
    </citation>
    <scope>NUCLEOTIDE SEQUENCE [LARGE SCALE GENOMIC DNA]</scope>
    <source>
        <strain evidence="3 4">DSM 43019</strain>
    </source>
</reference>
<dbReference type="InterPro" id="IPR019819">
    <property type="entry name" value="Carboxylesterase_B_CS"/>
</dbReference>
<dbReference type="SUPFAM" id="SSF53474">
    <property type="entry name" value="alpha/beta-Hydrolases"/>
    <property type="match status" value="1"/>
</dbReference>
<evidence type="ECO:0000259" key="2">
    <source>
        <dbReference type="Pfam" id="PF00135"/>
    </source>
</evidence>
<sequence>MKALSALLGLALAVVPSVPAQAGRHDGGVVRHTDLGTISGSHSGRTYEWLGIPYAQPPVGALRWHAPVPHHGWTGVRDTTAYGDGCIQQGRLFSPAPSGPHYGLDIRDGLGKPVGAEDCLTLNVYRPATTRKRLPVIVFIHGGSNVVGYSADPMYDGNTLARRADAVVVTVNYRLGSFGWLDLPQLKTGDPVNDSGNFGTLDQIEALRFVHRNAAAFGGDPANVTAMGESAGAVNVWALMVSPLAEGLIDKVIPLSGGLLFTTGERARTYADALVTAAVGDSGDRDEDVRRLRQLPAADVIRAQVTRGAAVGDPPAVIADGTVLPTDYHAALRTGRFAGIPVLAGNTLEEGKLFGGLVGAYRPSDYDRFTRQYFADPDTPSRYGADDFLNDRYLPVDAPGGWNETAQQLTDAIFTGIAADSMDSMQAAGNRNLYHYRFGWNQEPKPFDVVYGASHAMDLPFVFGTFDRGVFRFAFSRRNAPGRLQLSGAMIDSIATFVRTGRPPRDVLGTRWDQWPRSLLLDAGDRTATAASGPARRNPPA</sequence>
<dbReference type="EMBL" id="FONV01000028">
    <property type="protein sequence ID" value="SFF89348.1"/>
    <property type="molecule type" value="Genomic_DNA"/>
</dbReference>
<dbReference type="AlphaFoldDB" id="A0A1I2MEH6"/>
<dbReference type="InterPro" id="IPR002018">
    <property type="entry name" value="CarbesteraseB"/>
</dbReference>
<protein>
    <submittedName>
        <fullName evidence="3">Para-nitrobenzyl esterase</fullName>
    </submittedName>
</protein>
<evidence type="ECO:0000256" key="1">
    <source>
        <dbReference type="SAM" id="SignalP"/>
    </source>
</evidence>
<dbReference type="Proteomes" id="UP000199645">
    <property type="component" value="Unassembled WGS sequence"/>
</dbReference>
<organism evidence="3 4">
    <name type="scientific">Actinoplanes philippinensis</name>
    <dbReference type="NCBI Taxonomy" id="35752"/>
    <lineage>
        <taxon>Bacteria</taxon>
        <taxon>Bacillati</taxon>
        <taxon>Actinomycetota</taxon>
        <taxon>Actinomycetes</taxon>
        <taxon>Micromonosporales</taxon>
        <taxon>Micromonosporaceae</taxon>
        <taxon>Actinoplanes</taxon>
    </lineage>
</organism>
<dbReference type="Pfam" id="PF00135">
    <property type="entry name" value="COesterase"/>
    <property type="match status" value="1"/>
</dbReference>
<evidence type="ECO:0000313" key="3">
    <source>
        <dbReference type="EMBL" id="SFF89348.1"/>
    </source>
</evidence>
<dbReference type="InterPro" id="IPR050309">
    <property type="entry name" value="Type-B_Carboxylest/Lipase"/>
</dbReference>
<evidence type="ECO:0000313" key="4">
    <source>
        <dbReference type="Proteomes" id="UP000199645"/>
    </source>
</evidence>
<dbReference type="InterPro" id="IPR029058">
    <property type="entry name" value="AB_hydrolase_fold"/>
</dbReference>